<dbReference type="KEGG" id="asd:AS9A_3367"/>
<dbReference type="AlphaFoldDB" id="F6EPY7"/>
<dbReference type="HOGENOM" id="CLU_3339250_0_0_11"/>
<protein>
    <submittedName>
        <fullName evidence="1">Uncharacterized protein</fullName>
    </submittedName>
</protein>
<evidence type="ECO:0000313" key="1">
    <source>
        <dbReference type="EMBL" id="AEF41808.1"/>
    </source>
</evidence>
<sequence>MDLSTSTSIRRAIQAVKIVGEEVSDCVAAAAGKRTNG</sequence>
<organism evidence="1 2">
    <name type="scientific">Hoyosella subflava (strain DSM 45089 / JCM 17490 / NBRC 109087 / DQS3-9A1)</name>
    <name type="common">Amycolicicoccus subflavus</name>
    <dbReference type="NCBI Taxonomy" id="443218"/>
    <lineage>
        <taxon>Bacteria</taxon>
        <taxon>Bacillati</taxon>
        <taxon>Actinomycetota</taxon>
        <taxon>Actinomycetes</taxon>
        <taxon>Mycobacteriales</taxon>
        <taxon>Hoyosellaceae</taxon>
        <taxon>Hoyosella</taxon>
    </lineage>
</organism>
<gene>
    <name evidence="1" type="ordered locus">AS9A_3367</name>
</gene>
<accession>F6EPY7</accession>
<evidence type="ECO:0000313" key="2">
    <source>
        <dbReference type="Proteomes" id="UP000009235"/>
    </source>
</evidence>
<keyword evidence="2" id="KW-1185">Reference proteome</keyword>
<dbReference type="STRING" id="443218.AS9A_3367"/>
<name>F6EPY7_HOYSD</name>
<dbReference type="EMBL" id="CP002786">
    <property type="protein sequence ID" value="AEF41808.1"/>
    <property type="molecule type" value="Genomic_DNA"/>
</dbReference>
<proteinExistence type="predicted"/>
<reference evidence="1 2" key="1">
    <citation type="journal article" date="2011" name="J. Bacteriol.">
        <title>Complete genome sequence of Amycolicicoccus subflavus DQS3-9A1T, an actinomycete isolated from crude oil-polluted soil.</title>
        <authorList>
            <person name="Cai M."/>
            <person name="Chen W.M."/>
            <person name="Nie Y."/>
            <person name="Chi C.Q."/>
            <person name="Wang Y.N."/>
            <person name="Tang Y.Q."/>
            <person name="Li G.Y."/>
            <person name="Wu X.L."/>
        </authorList>
    </citation>
    <scope>NUCLEOTIDE SEQUENCE [LARGE SCALE GENOMIC DNA]</scope>
    <source>
        <strain evidence="2">DSM 45089 / DQS3-9A1</strain>
    </source>
</reference>
<dbReference type="Proteomes" id="UP000009235">
    <property type="component" value="Chromosome"/>
</dbReference>